<evidence type="ECO:0000313" key="2">
    <source>
        <dbReference type="Proteomes" id="UP001602370"/>
    </source>
</evidence>
<dbReference type="Proteomes" id="UP001602370">
    <property type="component" value="Unassembled WGS sequence"/>
</dbReference>
<protein>
    <submittedName>
        <fullName evidence="1">Uncharacterized protein</fullName>
    </submittedName>
</protein>
<name>A0ABW6XQ03_9ACTN</name>
<accession>A0ABW6XQ03</accession>
<gene>
    <name evidence="1" type="ORF">ACFY8C_14550</name>
</gene>
<organism evidence="1 2">
    <name type="scientific">Streptomyces flavochromogenes</name>
    <dbReference type="NCBI Taxonomy" id="68199"/>
    <lineage>
        <taxon>Bacteria</taxon>
        <taxon>Bacillati</taxon>
        <taxon>Actinomycetota</taxon>
        <taxon>Actinomycetes</taxon>
        <taxon>Kitasatosporales</taxon>
        <taxon>Streptomycetaceae</taxon>
        <taxon>Streptomyces</taxon>
    </lineage>
</organism>
<sequence>MADLTLTTYGVVIATLRGDQDGAHKLLDGLTLTETAQVAIGATLALADTLRGACDPQYIDHIIHTLQGFALTTTGGTQ</sequence>
<dbReference type="RefSeq" id="WP_388307223.1">
    <property type="nucleotide sequence ID" value="NZ_JBIBDZ010000003.1"/>
</dbReference>
<reference evidence="1 2" key="1">
    <citation type="submission" date="2024-10" db="EMBL/GenBank/DDBJ databases">
        <title>The Natural Products Discovery Center: Release of the First 8490 Sequenced Strains for Exploring Actinobacteria Biosynthetic Diversity.</title>
        <authorList>
            <person name="Kalkreuter E."/>
            <person name="Kautsar S.A."/>
            <person name="Yang D."/>
            <person name="Bader C.D."/>
            <person name="Teijaro C.N."/>
            <person name="Fluegel L."/>
            <person name="Davis C.M."/>
            <person name="Simpson J.R."/>
            <person name="Lauterbach L."/>
            <person name="Steele A.D."/>
            <person name="Gui C."/>
            <person name="Meng S."/>
            <person name="Li G."/>
            <person name="Viehrig K."/>
            <person name="Ye F."/>
            <person name="Su P."/>
            <person name="Kiefer A.F."/>
            <person name="Nichols A."/>
            <person name="Cepeda A.J."/>
            <person name="Yan W."/>
            <person name="Fan B."/>
            <person name="Jiang Y."/>
            <person name="Adhikari A."/>
            <person name="Zheng C.-J."/>
            <person name="Schuster L."/>
            <person name="Cowan T.M."/>
            <person name="Smanski M.J."/>
            <person name="Chevrette M.G."/>
            <person name="De Carvalho L.P.S."/>
            <person name="Shen B."/>
        </authorList>
    </citation>
    <scope>NUCLEOTIDE SEQUENCE [LARGE SCALE GENOMIC DNA]</scope>
    <source>
        <strain evidence="1 2">NPDC012605</strain>
    </source>
</reference>
<comment type="caution">
    <text evidence="1">The sequence shown here is derived from an EMBL/GenBank/DDBJ whole genome shotgun (WGS) entry which is preliminary data.</text>
</comment>
<dbReference type="EMBL" id="JBIBDZ010000003">
    <property type="protein sequence ID" value="MFF5919558.1"/>
    <property type="molecule type" value="Genomic_DNA"/>
</dbReference>
<keyword evidence="2" id="KW-1185">Reference proteome</keyword>
<evidence type="ECO:0000313" key="1">
    <source>
        <dbReference type="EMBL" id="MFF5919558.1"/>
    </source>
</evidence>
<proteinExistence type="predicted"/>